<feature type="transmembrane region" description="Helical" evidence="2">
    <location>
        <begin position="189"/>
        <end position="219"/>
    </location>
</feature>
<feature type="transmembrane region" description="Helical" evidence="2">
    <location>
        <begin position="44"/>
        <end position="63"/>
    </location>
</feature>
<proteinExistence type="predicted"/>
<organism evidence="3 4">
    <name type="scientific">Haloprofundus marisrubri</name>
    <dbReference type="NCBI Taxonomy" id="1514971"/>
    <lineage>
        <taxon>Archaea</taxon>
        <taxon>Methanobacteriati</taxon>
        <taxon>Methanobacteriota</taxon>
        <taxon>Stenosarchaea group</taxon>
        <taxon>Halobacteria</taxon>
        <taxon>Halobacteriales</taxon>
        <taxon>Haloferacaceae</taxon>
        <taxon>Haloprofundus</taxon>
    </lineage>
</organism>
<feature type="transmembrane region" description="Helical" evidence="2">
    <location>
        <begin position="15"/>
        <end position="37"/>
    </location>
</feature>
<name>A0A0W1R4G9_9EURY</name>
<accession>A0A0W1R4G9</accession>
<evidence type="ECO:0000256" key="2">
    <source>
        <dbReference type="SAM" id="Phobius"/>
    </source>
</evidence>
<keyword evidence="2" id="KW-0812">Transmembrane</keyword>
<feature type="region of interest" description="Disordered" evidence="1">
    <location>
        <begin position="270"/>
        <end position="328"/>
    </location>
</feature>
<dbReference type="OrthoDB" id="331635at2157"/>
<dbReference type="RefSeq" id="WP_058583045.1">
    <property type="nucleotide sequence ID" value="NZ_LOPU01000031.1"/>
</dbReference>
<dbReference type="Pfam" id="PF13197">
    <property type="entry name" value="DUF4013"/>
    <property type="match status" value="1"/>
</dbReference>
<protein>
    <recommendedName>
        <fullName evidence="5">DUF4013 domain-containing protein</fullName>
    </recommendedName>
</protein>
<dbReference type="STRING" id="1514971.AUR64_19000"/>
<dbReference type="InterPro" id="IPR025098">
    <property type="entry name" value="DUF4013"/>
</dbReference>
<keyword evidence="2" id="KW-0472">Membrane</keyword>
<evidence type="ECO:0000256" key="1">
    <source>
        <dbReference type="SAM" id="MobiDB-lite"/>
    </source>
</evidence>
<dbReference type="EMBL" id="LOPU01000031">
    <property type="protein sequence ID" value="KTG08325.1"/>
    <property type="molecule type" value="Genomic_DNA"/>
</dbReference>
<evidence type="ECO:0000313" key="3">
    <source>
        <dbReference type="EMBL" id="KTG08325.1"/>
    </source>
</evidence>
<reference evidence="3 4" key="1">
    <citation type="submission" date="2015-12" db="EMBL/GenBank/DDBJ databases">
        <title>Haloprofundus marisrubri gen. nov., sp. nov., an extremely halophilic archaeon isolated from the Discovery deep brine-seawater interface in the Red Sea.</title>
        <authorList>
            <person name="Zhang G."/>
            <person name="Stingl U."/>
            <person name="Rashid M."/>
        </authorList>
    </citation>
    <scope>NUCLEOTIDE SEQUENCE [LARGE SCALE GENOMIC DNA]</scope>
    <source>
        <strain evidence="3 4">SB9</strain>
    </source>
</reference>
<dbReference type="AlphaFoldDB" id="A0A0W1R4G9"/>
<feature type="compositionally biased region" description="Basic and acidic residues" evidence="1">
    <location>
        <begin position="276"/>
        <end position="296"/>
    </location>
</feature>
<sequence length="328" mass="34712">MFRDALNAPARTPDAIQTLFFGAFLSLLVLSLPVVLLLGAVSPLLVVFAVPALVAALLLRGYYVRTMRVGLDGRDAAPSFVRWSGLLRDGARSYAIAFVYLFPVVALWFLVVIVAVGTQFGSGEPGVGASALALSATLATVLSGLYFPVFAYLYPAALVSYAATERLGAAFSPRTVGSVLLDKEYATGWLLSSGLLVVVAVVGVPLSLFLVGVVVVFYLQTAANVVYGRAAQTALADELAGDDGRSEPEAIHRGPEAAAAVQVGRSVVCTDGDPEAADRSPEDAETRVDESVRRDGTTPVETNRTDERETVEGSETDEANRRDQPDRT</sequence>
<keyword evidence="4" id="KW-1185">Reference proteome</keyword>
<evidence type="ECO:0008006" key="5">
    <source>
        <dbReference type="Google" id="ProtNLM"/>
    </source>
</evidence>
<keyword evidence="2" id="KW-1133">Transmembrane helix</keyword>
<gene>
    <name evidence="3" type="ORF">AUR64_19000</name>
</gene>
<feature type="transmembrane region" description="Helical" evidence="2">
    <location>
        <begin position="129"/>
        <end position="154"/>
    </location>
</feature>
<feature type="transmembrane region" description="Helical" evidence="2">
    <location>
        <begin position="94"/>
        <end position="117"/>
    </location>
</feature>
<dbReference type="Proteomes" id="UP000054387">
    <property type="component" value="Unassembled WGS sequence"/>
</dbReference>
<evidence type="ECO:0000313" key="4">
    <source>
        <dbReference type="Proteomes" id="UP000054387"/>
    </source>
</evidence>
<comment type="caution">
    <text evidence="3">The sequence shown here is derived from an EMBL/GenBank/DDBJ whole genome shotgun (WGS) entry which is preliminary data.</text>
</comment>
<feature type="compositionally biased region" description="Basic and acidic residues" evidence="1">
    <location>
        <begin position="318"/>
        <end position="328"/>
    </location>
</feature>